<accession>A0A226EGA3</accession>
<proteinExistence type="predicted"/>
<feature type="compositionally biased region" description="Low complexity" evidence="1">
    <location>
        <begin position="323"/>
        <end position="350"/>
    </location>
</feature>
<name>A0A226EGA3_FOLCA</name>
<comment type="caution">
    <text evidence="2">The sequence shown here is derived from an EMBL/GenBank/DDBJ whole genome shotgun (WGS) entry which is preliminary data.</text>
</comment>
<dbReference type="EMBL" id="LNIX01000004">
    <property type="protein sequence ID" value="OXA55686.1"/>
    <property type="molecule type" value="Genomic_DNA"/>
</dbReference>
<feature type="compositionally biased region" description="Polar residues" evidence="1">
    <location>
        <begin position="440"/>
        <end position="455"/>
    </location>
</feature>
<gene>
    <name evidence="2" type="ORF">Fcan01_08577</name>
</gene>
<reference evidence="2 3" key="1">
    <citation type="submission" date="2015-12" db="EMBL/GenBank/DDBJ databases">
        <title>The genome of Folsomia candida.</title>
        <authorList>
            <person name="Faddeeva A."/>
            <person name="Derks M.F."/>
            <person name="Anvar Y."/>
            <person name="Smit S."/>
            <person name="Van Straalen N."/>
            <person name="Roelofs D."/>
        </authorList>
    </citation>
    <scope>NUCLEOTIDE SEQUENCE [LARGE SCALE GENOMIC DNA]</scope>
    <source>
        <strain evidence="2 3">VU population</strain>
        <tissue evidence="2">Whole body</tissue>
    </source>
</reference>
<feature type="region of interest" description="Disordered" evidence="1">
    <location>
        <begin position="259"/>
        <end position="504"/>
    </location>
</feature>
<feature type="compositionally biased region" description="Basic and acidic residues" evidence="1">
    <location>
        <begin position="373"/>
        <end position="383"/>
    </location>
</feature>
<feature type="compositionally biased region" description="Basic and acidic residues" evidence="1">
    <location>
        <begin position="457"/>
        <end position="476"/>
    </location>
</feature>
<dbReference type="Proteomes" id="UP000198287">
    <property type="component" value="Unassembled WGS sequence"/>
</dbReference>
<organism evidence="2 3">
    <name type="scientific">Folsomia candida</name>
    <name type="common">Springtail</name>
    <dbReference type="NCBI Taxonomy" id="158441"/>
    <lineage>
        <taxon>Eukaryota</taxon>
        <taxon>Metazoa</taxon>
        <taxon>Ecdysozoa</taxon>
        <taxon>Arthropoda</taxon>
        <taxon>Hexapoda</taxon>
        <taxon>Collembola</taxon>
        <taxon>Entomobryomorpha</taxon>
        <taxon>Isotomoidea</taxon>
        <taxon>Isotomidae</taxon>
        <taxon>Proisotominae</taxon>
        <taxon>Folsomia</taxon>
    </lineage>
</organism>
<dbReference type="AlphaFoldDB" id="A0A226EGA3"/>
<protein>
    <submittedName>
        <fullName evidence="2">Uncharacterized protein</fullName>
    </submittedName>
</protein>
<keyword evidence="3" id="KW-1185">Reference proteome</keyword>
<sequence>MPPSPKTSTSHSSKWLVAERTYTVAHPAKPVAVFVPEEPFILRIDIPDDDDGMTEFPQFMFSIYPNFNYADEIVDLIHEIILNFDHHKLGLLPNDAFDFDFVRHYLANPGPHIKLEKYRLTGSDYDIKRGKCVDDDVDKFDGDDVIWKRKNWDDLPRLRRPDARVPVTKIMSLYQACGYAASSPDENEDDNIGRAAAGASAASLNPVSEIDVVKLNEQISASSDDEIQILRIVPNDKRRTGMKEVNTTAANNSLYINLEDDSSSESDNSWRKSSPPPKKRKETKESCPPPLDKRDRVILTAKKRTDSPASVEWVDLDSQGSQSLLPPSSPELSPYSPSSYEPSPSLHKSSPSPPPQVRGKREDKTKRVVPVSKPRDISPDDRVFSSPSPTPTLPAPLRRKRRSDYPVPVATSTPMPTTKRTVAGPLSSKRSVAGNPVRIATSTPNTKRTVATLQPSKKCDDNTKKAARNESDDRNRIPPVAIPSTSRQPPPPSSPQLRRGFWKA</sequence>
<evidence type="ECO:0000313" key="3">
    <source>
        <dbReference type="Proteomes" id="UP000198287"/>
    </source>
</evidence>
<evidence type="ECO:0000313" key="2">
    <source>
        <dbReference type="EMBL" id="OXA55686.1"/>
    </source>
</evidence>
<evidence type="ECO:0000256" key="1">
    <source>
        <dbReference type="SAM" id="MobiDB-lite"/>
    </source>
</evidence>
<feature type="compositionally biased region" description="Polar residues" evidence="1">
    <location>
        <begin position="410"/>
        <end position="420"/>
    </location>
</feature>